<dbReference type="GO" id="GO:0005886">
    <property type="term" value="C:plasma membrane"/>
    <property type="evidence" value="ECO:0007669"/>
    <property type="project" value="TreeGrafter"/>
</dbReference>
<proteinExistence type="predicted"/>
<dbReference type="InterPro" id="IPR001036">
    <property type="entry name" value="Acrflvin-R"/>
</dbReference>
<keyword evidence="1" id="KW-0812">Transmembrane</keyword>
<keyword evidence="1" id="KW-1133">Transmembrane helix</keyword>
<protein>
    <submittedName>
        <fullName evidence="2">Uncharacterized protein</fullName>
    </submittedName>
</protein>
<gene>
    <name evidence="2" type="ORF">BC351_30935</name>
</gene>
<dbReference type="PANTHER" id="PTHR32063:SF0">
    <property type="entry name" value="SWARMING MOTILITY PROTEIN SWRC"/>
    <property type="match status" value="1"/>
</dbReference>
<dbReference type="Proteomes" id="UP000190626">
    <property type="component" value="Unassembled WGS sequence"/>
</dbReference>
<evidence type="ECO:0000313" key="3">
    <source>
        <dbReference type="Proteomes" id="UP000190626"/>
    </source>
</evidence>
<dbReference type="AlphaFoldDB" id="A0A1V4HGK2"/>
<name>A0A1V4HGK2_9BACL</name>
<dbReference type="STRING" id="1469647.BC351_30935"/>
<dbReference type="Gene3D" id="1.20.1640.10">
    <property type="entry name" value="Multidrug efflux transporter AcrB transmembrane domain"/>
    <property type="match status" value="1"/>
</dbReference>
<accession>A0A1V4HGK2</accession>
<dbReference type="EMBL" id="MBTG01000021">
    <property type="protein sequence ID" value="OPH54636.1"/>
    <property type="molecule type" value="Genomic_DNA"/>
</dbReference>
<organism evidence="2 3">
    <name type="scientific">Paenibacillus ferrarius</name>
    <dbReference type="NCBI Taxonomy" id="1469647"/>
    <lineage>
        <taxon>Bacteria</taxon>
        <taxon>Bacillati</taxon>
        <taxon>Bacillota</taxon>
        <taxon>Bacilli</taxon>
        <taxon>Bacillales</taxon>
        <taxon>Paenibacillaceae</taxon>
        <taxon>Paenibacillus</taxon>
    </lineage>
</organism>
<feature type="transmembrane region" description="Helical" evidence="1">
    <location>
        <begin position="26"/>
        <end position="53"/>
    </location>
</feature>
<dbReference type="SUPFAM" id="SSF82866">
    <property type="entry name" value="Multidrug efflux transporter AcrB transmembrane domain"/>
    <property type="match status" value="1"/>
</dbReference>
<keyword evidence="3" id="KW-1185">Reference proteome</keyword>
<evidence type="ECO:0000256" key="1">
    <source>
        <dbReference type="SAM" id="Phobius"/>
    </source>
</evidence>
<evidence type="ECO:0000313" key="2">
    <source>
        <dbReference type="EMBL" id="OPH54636.1"/>
    </source>
</evidence>
<dbReference type="Pfam" id="PF00873">
    <property type="entry name" value="ACR_tran"/>
    <property type="match status" value="1"/>
</dbReference>
<sequence>MTAGATIMALMPLALGLSKGTIVSKGLAVVVIGGLSTSTLLTLVVVPIMYEWIYSIKMRRRMG</sequence>
<dbReference type="GO" id="GO:0042910">
    <property type="term" value="F:xenobiotic transmembrane transporter activity"/>
    <property type="evidence" value="ECO:0007669"/>
    <property type="project" value="TreeGrafter"/>
</dbReference>
<comment type="caution">
    <text evidence="2">The sequence shown here is derived from an EMBL/GenBank/DDBJ whole genome shotgun (WGS) entry which is preliminary data.</text>
</comment>
<reference evidence="3" key="1">
    <citation type="submission" date="2016-07" db="EMBL/GenBank/DDBJ databases">
        <authorList>
            <person name="Florea S."/>
            <person name="Webb J.S."/>
            <person name="Jaromczyk J."/>
            <person name="Schardl C.L."/>
        </authorList>
    </citation>
    <scope>NUCLEOTIDE SEQUENCE [LARGE SCALE GENOMIC DNA]</scope>
    <source>
        <strain evidence="3">CY1</strain>
    </source>
</reference>
<keyword evidence="1" id="KW-0472">Membrane</keyword>
<dbReference type="PANTHER" id="PTHR32063">
    <property type="match status" value="1"/>
</dbReference>